<dbReference type="Pfam" id="PF12669">
    <property type="entry name" value="FeoB_associated"/>
    <property type="match status" value="1"/>
</dbReference>
<keyword evidence="1" id="KW-0472">Membrane</keyword>
<keyword evidence="1" id="KW-0812">Transmembrane</keyword>
<dbReference type="EMBL" id="DXET01000060">
    <property type="protein sequence ID" value="HIX80809.1"/>
    <property type="molecule type" value="Genomic_DNA"/>
</dbReference>
<reference evidence="2" key="2">
    <citation type="submission" date="2021-04" db="EMBL/GenBank/DDBJ databases">
        <authorList>
            <person name="Gilroy R."/>
        </authorList>
    </citation>
    <scope>NUCLEOTIDE SEQUENCE</scope>
    <source>
        <strain evidence="2">ChiGjej1B1-14440</strain>
    </source>
</reference>
<comment type="caution">
    <text evidence="2">The sequence shown here is derived from an EMBL/GenBank/DDBJ whole genome shotgun (WGS) entry which is preliminary data.</text>
</comment>
<organism evidence="2 3">
    <name type="scientific">Candidatus Erysipelatoclostridium merdavium</name>
    <dbReference type="NCBI Taxonomy" id="2838566"/>
    <lineage>
        <taxon>Bacteria</taxon>
        <taxon>Bacillati</taxon>
        <taxon>Bacillota</taxon>
        <taxon>Erysipelotrichia</taxon>
        <taxon>Erysipelotrichales</taxon>
        <taxon>Erysipelotrichales incertae sedis</taxon>
    </lineage>
</organism>
<evidence type="ECO:0000313" key="3">
    <source>
        <dbReference type="Proteomes" id="UP000886724"/>
    </source>
</evidence>
<protein>
    <submittedName>
        <fullName evidence="2">FeoB-associated Cys-rich membrane protein</fullName>
    </submittedName>
</protein>
<proteinExistence type="predicted"/>
<name>A0A9D1XK53_9FIRM</name>
<evidence type="ECO:0000313" key="2">
    <source>
        <dbReference type="EMBL" id="HIX80809.1"/>
    </source>
</evidence>
<gene>
    <name evidence="2" type="ORF">H9980_02415</name>
</gene>
<feature type="transmembrane region" description="Helical" evidence="1">
    <location>
        <begin position="6"/>
        <end position="25"/>
    </location>
</feature>
<dbReference type="AlphaFoldDB" id="A0A9D1XK53"/>
<keyword evidence="1" id="KW-1133">Transmembrane helix</keyword>
<accession>A0A9D1XK53</accession>
<dbReference type="Proteomes" id="UP000886724">
    <property type="component" value="Unassembled WGS sequence"/>
</dbReference>
<reference evidence="2" key="1">
    <citation type="journal article" date="2021" name="PeerJ">
        <title>Extensive microbial diversity within the chicken gut microbiome revealed by metagenomics and culture.</title>
        <authorList>
            <person name="Gilroy R."/>
            <person name="Ravi A."/>
            <person name="Getino M."/>
            <person name="Pursley I."/>
            <person name="Horton D.L."/>
            <person name="Alikhan N.F."/>
            <person name="Baker D."/>
            <person name="Gharbi K."/>
            <person name="Hall N."/>
            <person name="Watson M."/>
            <person name="Adriaenssens E.M."/>
            <person name="Foster-Nyarko E."/>
            <person name="Jarju S."/>
            <person name="Secka A."/>
            <person name="Antonio M."/>
            <person name="Oren A."/>
            <person name="Chaudhuri R.R."/>
            <person name="La Ragione R."/>
            <person name="Hildebrand F."/>
            <person name="Pallen M.J."/>
        </authorList>
    </citation>
    <scope>NUCLEOTIDE SEQUENCE</scope>
    <source>
        <strain evidence="2">ChiGjej1B1-14440</strain>
    </source>
</reference>
<sequence length="66" mass="7391">MTWVVENLATIIVASIVLLAVLLAIRSIYRNKRNGKFSCGGNCNSCSISCHEDPNLIEQYYQDRGK</sequence>
<evidence type="ECO:0000256" key="1">
    <source>
        <dbReference type="SAM" id="Phobius"/>
    </source>
</evidence>